<dbReference type="Pfam" id="PF06114">
    <property type="entry name" value="Peptidase_M78"/>
    <property type="match status" value="1"/>
</dbReference>
<dbReference type="InterPro" id="IPR010359">
    <property type="entry name" value="IrrE_HExxH"/>
</dbReference>
<sequence>MSTQAREILEKYWDKEIPIDPIKLANALGAEVKADPDLATSGEFNCTNDGPLIQYNNTESKVRQRFTIAHELGHFVLGHGGAYRDNPEEFSLANHDPLEIAANRFAAELLMPEAVINLLIFKKGIKDIAKLSSMLQVSQIAMQFRLKNLGLIS</sequence>
<dbReference type="InterPro" id="IPR052345">
    <property type="entry name" value="Rad_response_metalloprotease"/>
</dbReference>
<feature type="domain" description="IrrE N-terminal-like" evidence="1">
    <location>
        <begin position="28"/>
        <end position="147"/>
    </location>
</feature>
<accession>A0A1H2HKB3</accession>
<proteinExistence type="predicted"/>
<dbReference type="Gene3D" id="1.10.10.2910">
    <property type="match status" value="1"/>
</dbReference>
<evidence type="ECO:0000313" key="3">
    <source>
        <dbReference type="Proteomes" id="UP000182882"/>
    </source>
</evidence>
<dbReference type="AlphaFoldDB" id="A0A1H2HKB3"/>
<reference evidence="3" key="1">
    <citation type="submission" date="2016-10" db="EMBL/GenBank/DDBJ databases">
        <authorList>
            <person name="Varghese N."/>
            <person name="Submissions S."/>
        </authorList>
    </citation>
    <scope>NUCLEOTIDE SEQUENCE [LARGE SCALE GENOMIC DNA]</scope>
    <source>
        <strain evidence="3">Nm10</strain>
    </source>
</reference>
<evidence type="ECO:0000259" key="1">
    <source>
        <dbReference type="Pfam" id="PF06114"/>
    </source>
</evidence>
<dbReference type="KEGG" id="nur:ATY38_07905"/>
<keyword evidence="3" id="KW-1185">Reference proteome</keyword>
<dbReference type="PANTHER" id="PTHR43236:SF2">
    <property type="entry name" value="BLL0069 PROTEIN"/>
    <property type="match status" value="1"/>
</dbReference>
<dbReference type="PANTHER" id="PTHR43236">
    <property type="entry name" value="ANTITOXIN HIGA1"/>
    <property type="match status" value="1"/>
</dbReference>
<organism evidence="2 3">
    <name type="scientific">Nitrosomonas ureae</name>
    <dbReference type="NCBI Taxonomy" id="44577"/>
    <lineage>
        <taxon>Bacteria</taxon>
        <taxon>Pseudomonadati</taxon>
        <taxon>Pseudomonadota</taxon>
        <taxon>Betaproteobacteria</taxon>
        <taxon>Nitrosomonadales</taxon>
        <taxon>Nitrosomonadaceae</taxon>
        <taxon>Nitrosomonas</taxon>
    </lineage>
</organism>
<protein>
    <recommendedName>
        <fullName evidence="1">IrrE N-terminal-like domain-containing protein</fullName>
    </recommendedName>
</protein>
<name>A0A1H2HKB3_9PROT</name>
<dbReference type="Proteomes" id="UP000182882">
    <property type="component" value="Unassembled WGS sequence"/>
</dbReference>
<dbReference type="EMBL" id="FNLN01000053">
    <property type="protein sequence ID" value="SDU32320.1"/>
    <property type="molecule type" value="Genomic_DNA"/>
</dbReference>
<evidence type="ECO:0000313" key="2">
    <source>
        <dbReference type="EMBL" id="SDU32320.1"/>
    </source>
</evidence>
<dbReference type="RefSeq" id="WP_062558827.1">
    <property type="nucleotide sequence ID" value="NZ_CP013341.1"/>
</dbReference>
<gene>
    <name evidence="2" type="ORF">SAMN05216406_15313</name>
</gene>